<feature type="repeat" description="WD" evidence="9">
    <location>
        <begin position="534"/>
        <end position="565"/>
    </location>
</feature>
<dbReference type="CDD" id="cd00200">
    <property type="entry name" value="WD40"/>
    <property type="match status" value="1"/>
</dbReference>
<evidence type="ECO:0000313" key="12">
    <source>
        <dbReference type="Proteomes" id="UP001219567"/>
    </source>
</evidence>
<dbReference type="Proteomes" id="UP001219567">
    <property type="component" value="Chromosome 1"/>
</dbReference>
<dbReference type="InterPro" id="IPR019775">
    <property type="entry name" value="WD40_repeat_CS"/>
</dbReference>
<accession>A0AAJ6CGA1</accession>
<keyword evidence="7" id="KW-0539">Nucleus</keyword>
<dbReference type="PANTHER" id="PTHR43979">
    <property type="entry name" value="PRE-MRNA-PROCESSING FACTOR 17"/>
    <property type="match status" value="1"/>
</dbReference>
<dbReference type="SMART" id="SM00320">
    <property type="entry name" value="WD40"/>
    <property type="match status" value="7"/>
</dbReference>
<proteinExistence type="predicted"/>
<feature type="region of interest" description="Disordered" evidence="10">
    <location>
        <begin position="235"/>
        <end position="260"/>
    </location>
</feature>
<evidence type="ECO:0000313" key="11">
    <source>
        <dbReference type="EMBL" id="WFC98564.1"/>
    </source>
</evidence>
<dbReference type="PROSITE" id="PS50082">
    <property type="entry name" value="WD_REPEATS_2"/>
    <property type="match status" value="5"/>
</dbReference>
<dbReference type="EMBL" id="CP119943">
    <property type="protein sequence ID" value="WFC98564.1"/>
    <property type="molecule type" value="Genomic_DNA"/>
</dbReference>
<sequence>MNALSAYRSDSEGEEPQENSVGAAQTSFGDAKDTTGAASSQNSDSDSDVDAAEDVFQLTHRVEKQPTASSSTVAIRDVAPNVTERTLTQTEQNEVTTDDTQPSKIRYTLSGAVEETDMSDFDFRNQQQTFEMLGYARNPSVYSASSNVPEAYVGDRHTAQSMNGATLAELRGGNSATRAASRAMKKRRKANGDASIVDGVGAYSGPWAGWDGEEETPEDLDTSNLGPSNEELAAAEASAKQRKKEHARLEHRRAMDEERGTEKSIFHGTTMYDYQGRTYMHIPTDTDTNLRGDAGSQQCFIPQTCIHTWTGHTKAINAARLFPESGHLLLSASMDTKVKLWDIYHQGNCLRTFLGHVKGVRDVQFNQDGTQFLTSGYDQVIKLWDTETGACLRSMPMECVGNCVVYRPGSNDVFLSGTSDKRILQYDLREKAVTQEYKEHQAAVNTITFTNADHFVSTSDDKSMRAWDFDIPVVTKHIADPHMQSMPSMALHPDNTWLAGQSMDNSVLVFNADTYRQSSRAFKGHSVTGFACQLGFSPDGRFLSSGDSQGNLVFWDWDKGSLIKRLPAHRDAVICHSWLPHESSKVVTGAWDGLLKLWT</sequence>
<dbReference type="InterPro" id="IPR015943">
    <property type="entry name" value="WD40/YVTN_repeat-like_dom_sf"/>
</dbReference>
<evidence type="ECO:0000256" key="8">
    <source>
        <dbReference type="ARBA" id="ARBA00068146"/>
    </source>
</evidence>
<dbReference type="InterPro" id="IPR001680">
    <property type="entry name" value="WD40_rpt"/>
</dbReference>
<name>A0AAJ6CGA1_9BASI</name>
<organism evidence="11 12">
    <name type="scientific">Malassezia yamatoensis</name>
    <dbReference type="NCBI Taxonomy" id="253288"/>
    <lineage>
        <taxon>Eukaryota</taxon>
        <taxon>Fungi</taxon>
        <taxon>Dikarya</taxon>
        <taxon>Basidiomycota</taxon>
        <taxon>Ustilaginomycotina</taxon>
        <taxon>Malasseziomycetes</taxon>
        <taxon>Malasseziales</taxon>
        <taxon>Malasseziaceae</taxon>
        <taxon>Malassezia</taxon>
    </lineage>
</organism>
<dbReference type="InterPro" id="IPR020472">
    <property type="entry name" value="WD40_PAC1"/>
</dbReference>
<keyword evidence="2 9" id="KW-0853">WD repeat</keyword>
<dbReference type="FunFam" id="2.130.10.10:FF:000034">
    <property type="entry name" value="Pre-mRNA-processing factor 17, putative"/>
    <property type="match status" value="1"/>
</dbReference>
<dbReference type="GO" id="GO:0003729">
    <property type="term" value="F:mRNA binding"/>
    <property type="evidence" value="ECO:0007669"/>
    <property type="project" value="TreeGrafter"/>
</dbReference>
<keyword evidence="6" id="KW-0508">mRNA splicing</keyword>
<evidence type="ECO:0000256" key="5">
    <source>
        <dbReference type="ARBA" id="ARBA00022737"/>
    </source>
</evidence>
<dbReference type="Pfam" id="PF00400">
    <property type="entry name" value="WD40"/>
    <property type="match status" value="6"/>
</dbReference>
<dbReference type="Gene3D" id="2.130.10.10">
    <property type="entry name" value="YVTN repeat-like/Quinoprotein amine dehydrogenase"/>
    <property type="match status" value="1"/>
</dbReference>
<dbReference type="PROSITE" id="PS00678">
    <property type="entry name" value="WD_REPEATS_1"/>
    <property type="match status" value="1"/>
</dbReference>
<dbReference type="GO" id="GO:0000398">
    <property type="term" value="P:mRNA splicing, via spliceosome"/>
    <property type="evidence" value="ECO:0007669"/>
    <property type="project" value="InterPro"/>
</dbReference>
<keyword evidence="5" id="KW-0677">Repeat</keyword>
<feature type="compositionally biased region" description="Basic residues" evidence="10">
    <location>
        <begin position="240"/>
        <end position="251"/>
    </location>
</feature>
<evidence type="ECO:0000256" key="7">
    <source>
        <dbReference type="ARBA" id="ARBA00023242"/>
    </source>
</evidence>
<keyword evidence="3" id="KW-0507">mRNA processing</keyword>
<feature type="repeat" description="WD" evidence="9">
    <location>
        <begin position="566"/>
        <end position="599"/>
    </location>
</feature>
<gene>
    <name evidence="11" type="ORF">MYAM1_001294</name>
</gene>
<keyword evidence="12" id="KW-1185">Reference proteome</keyword>
<dbReference type="PRINTS" id="PR00320">
    <property type="entry name" value="GPROTEINBRPT"/>
</dbReference>
<dbReference type="PROSITE" id="PS50294">
    <property type="entry name" value="WD_REPEATS_REGION"/>
    <property type="match status" value="4"/>
</dbReference>
<evidence type="ECO:0000256" key="10">
    <source>
        <dbReference type="SAM" id="MobiDB-lite"/>
    </source>
</evidence>
<keyword evidence="4" id="KW-0747">Spliceosome</keyword>
<reference evidence="11 12" key="1">
    <citation type="submission" date="2023-03" db="EMBL/GenBank/DDBJ databases">
        <title>Mating type loci evolution in Malassezia.</title>
        <authorList>
            <person name="Coelho M.A."/>
        </authorList>
    </citation>
    <scope>NUCLEOTIDE SEQUENCE [LARGE SCALE GENOMIC DNA]</scope>
    <source>
        <strain evidence="11 12">CBS 9725</strain>
    </source>
</reference>
<dbReference type="InterPro" id="IPR036322">
    <property type="entry name" value="WD40_repeat_dom_sf"/>
</dbReference>
<evidence type="ECO:0000256" key="9">
    <source>
        <dbReference type="PROSITE-ProRule" id="PRU00221"/>
    </source>
</evidence>
<dbReference type="InterPro" id="IPR032847">
    <property type="entry name" value="PRPF17"/>
</dbReference>
<evidence type="ECO:0000256" key="2">
    <source>
        <dbReference type="ARBA" id="ARBA00022574"/>
    </source>
</evidence>
<dbReference type="PANTHER" id="PTHR43979:SF1">
    <property type="entry name" value="PRE-MRNA-PROCESSING FACTOR 17"/>
    <property type="match status" value="1"/>
</dbReference>
<dbReference type="SUPFAM" id="SSF50978">
    <property type="entry name" value="WD40 repeat-like"/>
    <property type="match status" value="1"/>
</dbReference>
<evidence type="ECO:0000256" key="3">
    <source>
        <dbReference type="ARBA" id="ARBA00022664"/>
    </source>
</evidence>
<dbReference type="AlphaFoldDB" id="A0AAJ6CGA1"/>
<protein>
    <recommendedName>
        <fullName evidence="8">Pre-mRNA-processing factor 17</fullName>
    </recommendedName>
</protein>
<feature type="compositionally biased region" description="Polar residues" evidence="10">
    <location>
        <begin position="18"/>
        <end position="28"/>
    </location>
</feature>
<evidence type="ECO:0000256" key="1">
    <source>
        <dbReference type="ARBA" id="ARBA00004123"/>
    </source>
</evidence>
<feature type="repeat" description="WD" evidence="9">
    <location>
        <begin position="309"/>
        <end position="343"/>
    </location>
</feature>
<feature type="repeat" description="WD" evidence="9">
    <location>
        <begin position="437"/>
        <end position="470"/>
    </location>
</feature>
<feature type="repeat" description="WD" evidence="9">
    <location>
        <begin position="353"/>
        <end position="394"/>
    </location>
</feature>
<evidence type="ECO:0000256" key="6">
    <source>
        <dbReference type="ARBA" id="ARBA00023187"/>
    </source>
</evidence>
<evidence type="ECO:0000256" key="4">
    <source>
        <dbReference type="ARBA" id="ARBA00022728"/>
    </source>
</evidence>
<dbReference type="GO" id="GO:0071013">
    <property type="term" value="C:catalytic step 2 spliceosome"/>
    <property type="evidence" value="ECO:0007669"/>
    <property type="project" value="InterPro"/>
</dbReference>
<feature type="region of interest" description="Disordered" evidence="10">
    <location>
        <begin position="1"/>
        <end position="72"/>
    </location>
</feature>
<comment type="subcellular location">
    <subcellularLocation>
        <location evidence="1">Nucleus</location>
    </subcellularLocation>
</comment>